<accession>A0A0S8K0U9</accession>
<dbReference type="InterPro" id="IPR036249">
    <property type="entry name" value="Thioredoxin-like_sf"/>
</dbReference>
<feature type="domain" description="Thioredoxin" evidence="1">
    <location>
        <begin position="11"/>
        <end position="150"/>
    </location>
</feature>
<protein>
    <recommendedName>
        <fullName evidence="1">Thioredoxin domain-containing protein</fullName>
    </recommendedName>
</protein>
<dbReference type="InterPro" id="IPR013766">
    <property type="entry name" value="Thioredoxin_domain"/>
</dbReference>
<name>A0A0S8K0U9_UNCW3</name>
<dbReference type="GO" id="GO:0016491">
    <property type="term" value="F:oxidoreductase activity"/>
    <property type="evidence" value="ECO:0007669"/>
    <property type="project" value="InterPro"/>
</dbReference>
<dbReference type="InterPro" id="IPR000866">
    <property type="entry name" value="AhpC/TSA"/>
</dbReference>
<sequence length="151" mass="17032">MIAVACGSREQAKQSDTADFTLYSIDGVEYTLSEFKGQVVVIDFWATWCPPCRNSIPAFIKLYEKYHEQGFAILGISLDNDEQALRDYSKQMKIPYPVLVGNKEIAKAYQVSGIPKTIFLDKKGNVRKTQVGFAPELEVQFDQLVNALLEE</sequence>
<dbReference type="PROSITE" id="PS51352">
    <property type="entry name" value="THIOREDOXIN_2"/>
    <property type="match status" value="1"/>
</dbReference>
<dbReference type="CDD" id="cd02966">
    <property type="entry name" value="TlpA_like_family"/>
    <property type="match status" value="1"/>
</dbReference>
<comment type="caution">
    <text evidence="2">The sequence shown here is derived from an EMBL/GenBank/DDBJ whole genome shotgun (WGS) entry which is preliminary data.</text>
</comment>
<dbReference type="PANTHER" id="PTHR42852">
    <property type="entry name" value="THIOL:DISULFIDE INTERCHANGE PROTEIN DSBE"/>
    <property type="match status" value="1"/>
</dbReference>
<evidence type="ECO:0000313" key="3">
    <source>
        <dbReference type="Proteomes" id="UP000050975"/>
    </source>
</evidence>
<dbReference type="GO" id="GO:0016209">
    <property type="term" value="F:antioxidant activity"/>
    <property type="evidence" value="ECO:0007669"/>
    <property type="project" value="InterPro"/>
</dbReference>
<dbReference type="Pfam" id="PF00578">
    <property type="entry name" value="AhpC-TSA"/>
    <property type="match status" value="1"/>
</dbReference>
<evidence type="ECO:0000313" key="2">
    <source>
        <dbReference type="EMBL" id="KPL15622.1"/>
    </source>
</evidence>
<dbReference type="EMBL" id="LJVE01000010">
    <property type="protein sequence ID" value="KPL15622.1"/>
    <property type="molecule type" value="Genomic_DNA"/>
</dbReference>
<dbReference type="PROSITE" id="PS00194">
    <property type="entry name" value="THIOREDOXIN_1"/>
    <property type="match status" value="1"/>
</dbReference>
<dbReference type="Proteomes" id="UP000050975">
    <property type="component" value="Unassembled WGS sequence"/>
</dbReference>
<dbReference type="InterPro" id="IPR017937">
    <property type="entry name" value="Thioredoxin_CS"/>
</dbReference>
<organism evidence="2 3">
    <name type="scientific">candidate division WOR_3 bacterium SM1_77</name>
    <dbReference type="NCBI Taxonomy" id="1703778"/>
    <lineage>
        <taxon>Bacteria</taxon>
        <taxon>Bacteria division WOR-3</taxon>
    </lineage>
</organism>
<gene>
    <name evidence="2" type="ORF">AMJ74_01165</name>
</gene>
<evidence type="ECO:0000259" key="1">
    <source>
        <dbReference type="PROSITE" id="PS51352"/>
    </source>
</evidence>
<dbReference type="InterPro" id="IPR050553">
    <property type="entry name" value="Thioredoxin_ResA/DsbE_sf"/>
</dbReference>
<reference evidence="2 3" key="1">
    <citation type="journal article" date="2015" name="Microbiome">
        <title>Genomic resolution of linkages in carbon, nitrogen, and sulfur cycling among widespread estuary sediment bacteria.</title>
        <authorList>
            <person name="Baker B.J."/>
            <person name="Lazar C.S."/>
            <person name="Teske A.P."/>
            <person name="Dick G.J."/>
        </authorList>
    </citation>
    <scope>NUCLEOTIDE SEQUENCE [LARGE SCALE GENOMIC DNA]</scope>
    <source>
        <strain evidence="2">SM1_77</strain>
    </source>
</reference>
<proteinExistence type="predicted"/>
<dbReference type="AlphaFoldDB" id="A0A0S8K0U9"/>
<dbReference type="SUPFAM" id="SSF52833">
    <property type="entry name" value="Thioredoxin-like"/>
    <property type="match status" value="1"/>
</dbReference>
<dbReference type="Gene3D" id="3.40.30.10">
    <property type="entry name" value="Glutaredoxin"/>
    <property type="match status" value="1"/>
</dbReference>
<dbReference type="PANTHER" id="PTHR42852:SF13">
    <property type="entry name" value="PROTEIN DIPZ"/>
    <property type="match status" value="1"/>
</dbReference>